<keyword evidence="1" id="KW-0472">Membrane</keyword>
<feature type="transmembrane region" description="Helical" evidence="1">
    <location>
        <begin position="36"/>
        <end position="57"/>
    </location>
</feature>
<dbReference type="RefSeq" id="WP_091519353.1">
    <property type="nucleotide sequence ID" value="NZ_FOVI01000003.1"/>
</dbReference>
<accession>A0A1I4XV52</accession>
<dbReference type="AlphaFoldDB" id="A0A1I4XV52"/>
<name>A0A1I4XV52_9FLAO</name>
<proteinExistence type="predicted"/>
<evidence type="ECO:0000313" key="2">
    <source>
        <dbReference type="EMBL" id="SFN29742.1"/>
    </source>
</evidence>
<sequence length="122" mass="13884">MQWNYLFKHWSATLLLPLLLTKILHNESIELLAIGFLFGFVFSLPTYAFYALIFKSLQEETISISLKKIILIGISVFGICVTFALMSGDLKGVFTYDVFIYIISSLITGIFFRLGKKSKTKL</sequence>
<gene>
    <name evidence="2" type="ORF">SAMN05421741_103162</name>
</gene>
<keyword evidence="1" id="KW-1133">Transmembrane helix</keyword>
<reference evidence="3" key="1">
    <citation type="submission" date="2016-10" db="EMBL/GenBank/DDBJ databases">
        <authorList>
            <person name="Varghese N."/>
            <person name="Submissions S."/>
        </authorList>
    </citation>
    <scope>NUCLEOTIDE SEQUENCE [LARGE SCALE GENOMIC DNA]</scope>
    <source>
        <strain evidence="3">DS-12</strain>
    </source>
</reference>
<feature type="transmembrane region" description="Helical" evidence="1">
    <location>
        <begin position="69"/>
        <end position="86"/>
    </location>
</feature>
<keyword evidence="1" id="KW-0812">Transmembrane</keyword>
<dbReference type="OrthoDB" id="1366041at2"/>
<feature type="transmembrane region" description="Helical" evidence="1">
    <location>
        <begin position="98"/>
        <end position="115"/>
    </location>
</feature>
<evidence type="ECO:0000256" key="1">
    <source>
        <dbReference type="SAM" id="Phobius"/>
    </source>
</evidence>
<keyword evidence="3" id="KW-1185">Reference proteome</keyword>
<protein>
    <submittedName>
        <fullName evidence="2">Uncharacterized protein</fullName>
    </submittedName>
</protein>
<dbReference type="STRING" id="913024.SAMN05421741_103162"/>
<dbReference type="EMBL" id="FOVI01000003">
    <property type="protein sequence ID" value="SFN29742.1"/>
    <property type="molecule type" value="Genomic_DNA"/>
</dbReference>
<organism evidence="2 3">
    <name type="scientific">Paenimyroides ummariense</name>
    <dbReference type="NCBI Taxonomy" id="913024"/>
    <lineage>
        <taxon>Bacteria</taxon>
        <taxon>Pseudomonadati</taxon>
        <taxon>Bacteroidota</taxon>
        <taxon>Flavobacteriia</taxon>
        <taxon>Flavobacteriales</taxon>
        <taxon>Flavobacteriaceae</taxon>
        <taxon>Paenimyroides</taxon>
    </lineage>
</organism>
<evidence type="ECO:0000313" key="3">
    <source>
        <dbReference type="Proteomes" id="UP000199036"/>
    </source>
</evidence>
<dbReference type="Proteomes" id="UP000199036">
    <property type="component" value="Unassembled WGS sequence"/>
</dbReference>